<protein>
    <submittedName>
        <fullName evidence="13">Uncharacterized protein LOC113205679 isoform X1</fullName>
    </submittedName>
    <submittedName>
        <fullName evidence="14">Uncharacterized protein LOC113205679 isoform X2</fullName>
    </submittedName>
</protein>
<evidence type="ECO:0000256" key="9">
    <source>
        <dbReference type="SAM" id="Phobius"/>
    </source>
</evidence>
<evidence type="ECO:0000256" key="7">
    <source>
        <dbReference type="ARBA" id="ARBA00023170"/>
    </source>
</evidence>
<reference evidence="13 14" key="1">
    <citation type="submission" date="2025-04" db="UniProtKB">
        <authorList>
            <consortium name="RefSeq"/>
        </authorList>
    </citation>
    <scope>IDENTIFICATION</scope>
    <source>
        <tissue evidence="13 14">Whole organism</tissue>
    </source>
</reference>
<evidence type="ECO:0000313" key="12">
    <source>
        <dbReference type="Proteomes" id="UP000504606"/>
    </source>
</evidence>
<evidence type="ECO:0000256" key="5">
    <source>
        <dbReference type="ARBA" id="ARBA00022989"/>
    </source>
</evidence>
<proteinExistence type="inferred from homology"/>
<dbReference type="PANTHER" id="PTHR42643">
    <property type="entry name" value="IONOTROPIC RECEPTOR 20A-RELATED"/>
    <property type="match status" value="1"/>
</dbReference>
<dbReference type="GO" id="GO:0038023">
    <property type="term" value="F:signaling receptor activity"/>
    <property type="evidence" value="ECO:0007669"/>
    <property type="project" value="InterPro"/>
</dbReference>
<dbReference type="InterPro" id="IPR052192">
    <property type="entry name" value="Insect_Ionotropic_Sensory_Rcpt"/>
</dbReference>
<comment type="subcellular location">
    <subcellularLocation>
        <location evidence="1">Cell membrane</location>
        <topology evidence="1">Multi-pass membrane protein</topology>
    </subcellularLocation>
</comment>
<evidence type="ECO:0000259" key="11">
    <source>
        <dbReference type="Pfam" id="PF00060"/>
    </source>
</evidence>
<keyword evidence="5 9" id="KW-1133">Transmembrane helix</keyword>
<dbReference type="PRINTS" id="PR00177">
    <property type="entry name" value="NMDARECEPTOR"/>
</dbReference>
<dbReference type="GO" id="GO:0015276">
    <property type="term" value="F:ligand-gated monoatomic ion channel activity"/>
    <property type="evidence" value="ECO:0007669"/>
    <property type="project" value="InterPro"/>
</dbReference>
<comment type="similarity">
    <text evidence="2">Belongs to the glutamate-gated ion channel (TC 1.A.10.1) family.</text>
</comment>
<feature type="transmembrane region" description="Helical" evidence="9">
    <location>
        <begin position="440"/>
        <end position="457"/>
    </location>
</feature>
<organism evidence="12 14">
    <name type="scientific">Frankliniella occidentalis</name>
    <name type="common">Western flower thrips</name>
    <name type="synonym">Euthrips occidentalis</name>
    <dbReference type="NCBI Taxonomy" id="133901"/>
    <lineage>
        <taxon>Eukaryota</taxon>
        <taxon>Metazoa</taxon>
        <taxon>Ecdysozoa</taxon>
        <taxon>Arthropoda</taxon>
        <taxon>Hexapoda</taxon>
        <taxon>Insecta</taxon>
        <taxon>Pterygota</taxon>
        <taxon>Neoptera</taxon>
        <taxon>Paraneoptera</taxon>
        <taxon>Thysanoptera</taxon>
        <taxon>Terebrantia</taxon>
        <taxon>Thripoidea</taxon>
        <taxon>Thripidae</taxon>
        <taxon>Frankliniella</taxon>
    </lineage>
</organism>
<keyword evidence="6 9" id="KW-0472">Membrane</keyword>
<dbReference type="AlphaFoldDB" id="A0A9C6U7L9"/>
<keyword evidence="3" id="KW-1003">Cell membrane</keyword>
<dbReference type="RefSeq" id="XP_052126815.1">
    <property type="nucleotide sequence ID" value="XM_052270855.1"/>
</dbReference>
<feature type="transmembrane region" description="Helical" evidence="9">
    <location>
        <begin position="469"/>
        <end position="492"/>
    </location>
</feature>
<dbReference type="GO" id="GO:0050906">
    <property type="term" value="P:detection of stimulus involved in sensory perception"/>
    <property type="evidence" value="ECO:0007669"/>
    <property type="project" value="UniProtKB-ARBA"/>
</dbReference>
<keyword evidence="7" id="KW-0675">Receptor</keyword>
<dbReference type="OrthoDB" id="7739311at2759"/>
<evidence type="ECO:0000256" key="6">
    <source>
        <dbReference type="ARBA" id="ARBA00023136"/>
    </source>
</evidence>
<evidence type="ECO:0000256" key="10">
    <source>
        <dbReference type="SAM" id="SignalP"/>
    </source>
</evidence>
<evidence type="ECO:0000256" key="3">
    <source>
        <dbReference type="ARBA" id="ARBA00022475"/>
    </source>
</evidence>
<evidence type="ECO:0000256" key="8">
    <source>
        <dbReference type="ARBA" id="ARBA00023180"/>
    </source>
</evidence>
<evidence type="ECO:0000256" key="2">
    <source>
        <dbReference type="ARBA" id="ARBA00008685"/>
    </source>
</evidence>
<keyword evidence="4 9" id="KW-0812">Transmembrane</keyword>
<gene>
    <name evidence="13 14" type="primary">LOC113205679</name>
</gene>
<evidence type="ECO:0000256" key="4">
    <source>
        <dbReference type="ARBA" id="ARBA00022692"/>
    </source>
</evidence>
<feature type="transmembrane region" description="Helical" evidence="9">
    <location>
        <begin position="403"/>
        <end position="420"/>
    </location>
</feature>
<name>A0A9C6U7L9_FRAOC</name>
<dbReference type="InterPro" id="IPR001320">
    <property type="entry name" value="Iontro_rcpt_C"/>
</dbReference>
<dbReference type="Pfam" id="PF00060">
    <property type="entry name" value="Lig_chan"/>
    <property type="match status" value="1"/>
</dbReference>
<dbReference type="Proteomes" id="UP000504606">
    <property type="component" value="Unplaced"/>
</dbReference>
<keyword evidence="12" id="KW-1185">Reference proteome</keyword>
<sequence length="686" mass="75738">MMLASSTRGRMGPVRSALHLAVLLNISAAQGPLPCPDPAAAAAAAPPWHSWQAVLDLLNAEAPTATERRCLGLHAKCGDVWEGLLDRLRQPPAAPDTTSNGTLGEQEVLAYPVAFFPFGSLPVDSRGYGAERCDLNVILLDRDDAKGIRAALGESLFRVYSRWPLSRFVLVLPRPAAPAAVDDVFLAVWTMTSHLNVVVLSRPLECAFCNDVHAYWPFYPRCNDSSARLVGRWRPDTGLRLWGHGLLGVHGVEQQRRSAFPLEAGPAGAWALRRLHHLGCPLRVGFMNFPGYLNYSTHGGGYNLWGVGASLLRACEQRLNFTAKLSLGPWPNQWNKGLKHQVREGAVDVALFPGAFNEWYLSQNVTVPVSYTVWCYTWAVPAAFGVQPALFWRLTAEFTPETWALVGASLIVAWYAAALLMEYEPAFDPNLDKSGRRVEIYRTAVALVTATLVGLPVHHKTRGAAGRVFLSSWVYVGIVLTTAYTAALHSLVAAPVGARPVKSVQELADSNIPVGGYVSPLEHMRNTATFIPAYAKLFRRAREIPEFYLDDYLANATMAVVDRRDWLVLLARAPSGRHRGLHVMQHHCMSTMNVFPFLLRRGSPLEASLRDTVLLLEEVGLLSHWRQQEEGDSNTMQEYDSQRRVKPFGISQMSPVFIAYAISIAAAVCVLNIEIYYGSYFTKVPS</sequence>
<feature type="chain" id="PRO_5044697950" evidence="10">
    <location>
        <begin position="30"/>
        <end position="686"/>
    </location>
</feature>
<accession>A0A9C6U7L9</accession>
<dbReference type="KEGG" id="foc:113205679"/>
<evidence type="ECO:0000256" key="1">
    <source>
        <dbReference type="ARBA" id="ARBA00004651"/>
    </source>
</evidence>
<dbReference type="PANTHER" id="PTHR42643:SF24">
    <property type="entry name" value="IONOTROPIC RECEPTOR 60A"/>
    <property type="match status" value="1"/>
</dbReference>
<dbReference type="GO" id="GO:0005886">
    <property type="term" value="C:plasma membrane"/>
    <property type="evidence" value="ECO:0007669"/>
    <property type="project" value="UniProtKB-SubCell"/>
</dbReference>
<keyword evidence="10" id="KW-0732">Signal</keyword>
<feature type="signal peptide" evidence="10">
    <location>
        <begin position="1"/>
        <end position="29"/>
    </location>
</feature>
<evidence type="ECO:0000313" key="14">
    <source>
        <dbReference type="RefSeq" id="XP_052126816.1"/>
    </source>
</evidence>
<keyword evidence="8" id="KW-0325">Glycoprotein</keyword>
<evidence type="ECO:0000313" key="13">
    <source>
        <dbReference type="RefSeq" id="XP_052126815.1"/>
    </source>
</evidence>
<dbReference type="RefSeq" id="XP_052126816.1">
    <property type="nucleotide sequence ID" value="XM_052270856.1"/>
</dbReference>
<feature type="domain" description="Ionotropic glutamate receptor C-terminal" evidence="11">
    <location>
        <begin position="401"/>
        <end position="663"/>
    </location>
</feature>
<dbReference type="Gene3D" id="1.10.287.70">
    <property type="match status" value="1"/>
</dbReference>
<feature type="transmembrane region" description="Helical" evidence="9">
    <location>
        <begin position="657"/>
        <end position="677"/>
    </location>
</feature>
<dbReference type="SUPFAM" id="SSF53850">
    <property type="entry name" value="Periplasmic binding protein-like II"/>
    <property type="match status" value="1"/>
</dbReference>
<dbReference type="GeneID" id="113205679"/>
<dbReference type="InterPro" id="IPR001508">
    <property type="entry name" value="Iono_Glu_rcpt_met"/>
</dbReference>